<keyword evidence="1" id="KW-0238">DNA-binding</keyword>
<dbReference type="SMART" id="SM00530">
    <property type="entry name" value="HTH_XRE"/>
    <property type="match status" value="1"/>
</dbReference>
<gene>
    <name evidence="3" type="ORF">HZI73_00475</name>
</gene>
<evidence type="ECO:0000313" key="4">
    <source>
        <dbReference type="Proteomes" id="UP000683246"/>
    </source>
</evidence>
<evidence type="ECO:0000256" key="1">
    <source>
        <dbReference type="ARBA" id="ARBA00023125"/>
    </source>
</evidence>
<name>A0A8J8SET4_9FIRM</name>
<evidence type="ECO:0000259" key="2">
    <source>
        <dbReference type="PROSITE" id="PS50943"/>
    </source>
</evidence>
<feature type="domain" description="HTH cro/C1-type" evidence="2">
    <location>
        <begin position="11"/>
        <end position="65"/>
    </location>
</feature>
<dbReference type="InterPro" id="IPR010982">
    <property type="entry name" value="Lambda_DNA-bd_dom_sf"/>
</dbReference>
<dbReference type="PANTHER" id="PTHR46558:SF11">
    <property type="entry name" value="HTH-TYPE TRANSCRIPTIONAL REGULATOR XRE"/>
    <property type="match status" value="1"/>
</dbReference>
<accession>A0A8J8SET4</accession>
<proteinExistence type="predicted"/>
<evidence type="ECO:0000313" key="3">
    <source>
        <dbReference type="EMBL" id="QUI20875.1"/>
    </source>
</evidence>
<organism evidence="3 4">
    <name type="scientific">Vallitalea pronyensis</name>
    <dbReference type="NCBI Taxonomy" id="1348613"/>
    <lineage>
        <taxon>Bacteria</taxon>
        <taxon>Bacillati</taxon>
        <taxon>Bacillota</taxon>
        <taxon>Clostridia</taxon>
        <taxon>Lachnospirales</taxon>
        <taxon>Vallitaleaceae</taxon>
        <taxon>Vallitalea</taxon>
    </lineage>
</organism>
<reference evidence="3" key="1">
    <citation type="submission" date="2020-07" db="EMBL/GenBank/DDBJ databases">
        <title>Vallitalea pronyensis genome.</title>
        <authorList>
            <person name="Postec A."/>
        </authorList>
    </citation>
    <scope>NUCLEOTIDE SEQUENCE</scope>
    <source>
        <strain evidence="3">FatNI3</strain>
    </source>
</reference>
<protein>
    <submittedName>
        <fullName evidence="3">Helix-turn-helix transcriptional regulator</fullName>
    </submittedName>
</protein>
<dbReference type="Pfam" id="PF01381">
    <property type="entry name" value="HTH_3"/>
    <property type="match status" value="1"/>
</dbReference>
<dbReference type="KEGG" id="vpy:HZI73_00475"/>
<dbReference type="InterPro" id="IPR001387">
    <property type="entry name" value="Cro/C1-type_HTH"/>
</dbReference>
<dbReference type="CDD" id="cd00093">
    <property type="entry name" value="HTH_XRE"/>
    <property type="match status" value="1"/>
</dbReference>
<dbReference type="AlphaFoldDB" id="A0A8J8SET4"/>
<dbReference type="Gene3D" id="1.10.260.40">
    <property type="entry name" value="lambda repressor-like DNA-binding domains"/>
    <property type="match status" value="1"/>
</dbReference>
<dbReference type="SUPFAM" id="SSF47413">
    <property type="entry name" value="lambda repressor-like DNA-binding domains"/>
    <property type="match status" value="1"/>
</dbReference>
<keyword evidence="4" id="KW-1185">Reference proteome</keyword>
<dbReference type="GO" id="GO:0003677">
    <property type="term" value="F:DNA binding"/>
    <property type="evidence" value="ECO:0007669"/>
    <property type="project" value="UniProtKB-KW"/>
</dbReference>
<dbReference type="PROSITE" id="PS50943">
    <property type="entry name" value="HTH_CROC1"/>
    <property type="match status" value="1"/>
</dbReference>
<dbReference type="EMBL" id="CP058649">
    <property type="protein sequence ID" value="QUI20875.1"/>
    <property type="molecule type" value="Genomic_DNA"/>
</dbReference>
<dbReference type="PANTHER" id="PTHR46558">
    <property type="entry name" value="TRACRIPTIONAL REGULATORY PROTEIN-RELATED-RELATED"/>
    <property type="match status" value="1"/>
</dbReference>
<dbReference type="RefSeq" id="WP_212696333.1">
    <property type="nucleotide sequence ID" value="NZ_CP058649.1"/>
</dbReference>
<sequence length="106" mass="11903">MIDYKLIGKRIKECRKLTDLTQENVSEILKVSPEYISRIETGSAKINLEMLVKMSNILSISPAYLLTGINTQSDDYLSPEINALLKECSPEKTKAILDMITIIANL</sequence>
<dbReference type="Proteomes" id="UP000683246">
    <property type="component" value="Chromosome"/>
</dbReference>